<feature type="binding site" evidence="7">
    <location>
        <position position="128"/>
    </location>
    <ligand>
        <name>Fe cation</name>
        <dbReference type="ChEBI" id="CHEBI:24875"/>
        <label>2</label>
    </ligand>
</feature>
<dbReference type="HAMAP" id="MF_00825">
    <property type="entry name" value="3_HAO"/>
    <property type="match status" value="1"/>
</dbReference>
<dbReference type="PANTHER" id="PTHR15497:SF1">
    <property type="entry name" value="3-HYDROXYANTHRANILATE 3,4-DIOXYGENASE"/>
    <property type="match status" value="1"/>
</dbReference>
<evidence type="ECO:0000256" key="2">
    <source>
        <dbReference type="ARBA" id="ARBA00022642"/>
    </source>
</evidence>
<protein>
    <recommendedName>
        <fullName evidence="7">3-hydroxyanthranilate 3,4-dioxygenase</fullName>
        <ecNumber evidence="7">1.13.11.6</ecNumber>
    </recommendedName>
    <alternativeName>
        <fullName evidence="7">3-hydroxyanthranilate oxygenase</fullName>
        <shortName evidence="7">3-HAO</shortName>
    </alternativeName>
    <alternativeName>
        <fullName evidence="7">3-hydroxyanthranilic acid dioxygenase</fullName>
        <shortName evidence="7">HAD</shortName>
    </alternativeName>
</protein>
<evidence type="ECO:0000256" key="7">
    <source>
        <dbReference type="HAMAP-Rule" id="MF_00825"/>
    </source>
</evidence>
<dbReference type="InterPro" id="IPR011051">
    <property type="entry name" value="RmlC_Cupin_sf"/>
</dbReference>
<comment type="cofactor">
    <cofactor evidence="7">
        <name>Fe(2+)</name>
        <dbReference type="ChEBI" id="CHEBI:29033"/>
    </cofactor>
    <text evidence="7">Binds 2 Fe(2+) ions per subunit.</text>
</comment>
<dbReference type="InterPro" id="IPR014710">
    <property type="entry name" value="RmlC-like_jellyroll"/>
</dbReference>
<keyword evidence="6 7" id="KW-0408">Iron</keyword>
<feature type="binding site" evidence="7">
    <location>
        <position position="99"/>
    </location>
    <ligand>
        <name>substrate</name>
    </ligand>
</feature>
<evidence type="ECO:0000313" key="8">
    <source>
        <dbReference type="EMBL" id="UNY99487.1"/>
    </source>
</evidence>
<accession>A0ABY3YNR0</accession>
<feature type="binding site" evidence="7">
    <location>
        <position position="125"/>
    </location>
    <ligand>
        <name>Fe cation</name>
        <dbReference type="ChEBI" id="CHEBI:24875"/>
        <label>2</label>
    </ligand>
</feature>
<keyword evidence="2 7" id="KW-0662">Pyridine nucleotide biosynthesis</keyword>
<comment type="function">
    <text evidence="1 7">Catalyzes the oxidative ring opening of 3-hydroxyanthranilate to 2-amino-3-carboxymuconate semialdehyde, which spontaneously cyclizes to quinolinate.</text>
</comment>
<feature type="binding site" evidence="7">
    <location>
        <position position="57"/>
    </location>
    <ligand>
        <name>substrate</name>
    </ligand>
</feature>
<feature type="binding site" evidence="7">
    <location>
        <position position="51"/>
    </location>
    <ligand>
        <name>Fe cation</name>
        <dbReference type="ChEBI" id="CHEBI:24875"/>
        <label>1</label>
        <note>catalytic</note>
    </ligand>
</feature>
<dbReference type="Gene3D" id="2.60.120.10">
    <property type="entry name" value="Jelly Rolls"/>
    <property type="match status" value="1"/>
</dbReference>
<comment type="pathway">
    <text evidence="7">Cofactor biosynthesis; NAD(+) biosynthesis; quinolinate from L-kynurenine: step 3/3.</text>
</comment>
<dbReference type="Pfam" id="PF06052">
    <property type="entry name" value="3-HAO"/>
    <property type="match status" value="1"/>
</dbReference>
<dbReference type="NCBIfam" id="NF009763">
    <property type="entry name" value="PRK13264.1"/>
    <property type="match status" value="1"/>
</dbReference>
<feature type="binding site" evidence="7">
    <location>
        <position position="95"/>
    </location>
    <ligand>
        <name>Fe cation</name>
        <dbReference type="ChEBI" id="CHEBI:24875"/>
        <label>1</label>
        <note>catalytic</note>
    </ligand>
</feature>
<evidence type="ECO:0000256" key="1">
    <source>
        <dbReference type="ARBA" id="ARBA00002752"/>
    </source>
</evidence>
<dbReference type="GO" id="GO:0000334">
    <property type="term" value="F:3-hydroxyanthranilate 3,4-dioxygenase activity"/>
    <property type="evidence" value="ECO:0007669"/>
    <property type="project" value="UniProtKB-EC"/>
</dbReference>
<dbReference type="EMBL" id="CP094326">
    <property type="protein sequence ID" value="UNY99487.1"/>
    <property type="molecule type" value="Genomic_DNA"/>
</dbReference>
<organism evidence="8 9">
    <name type="scientific">Zhouia spongiae</name>
    <dbReference type="NCBI Taxonomy" id="2202721"/>
    <lineage>
        <taxon>Bacteria</taxon>
        <taxon>Pseudomonadati</taxon>
        <taxon>Bacteroidota</taxon>
        <taxon>Flavobacteriia</taxon>
        <taxon>Flavobacteriales</taxon>
        <taxon>Flavobacteriaceae</taxon>
        <taxon>Zhouia</taxon>
    </lineage>
</organism>
<dbReference type="NCBIfam" id="TIGR03037">
    <property type="entry name" value="anthran_nbaC"/>
    <property type="match status" value="1"/>
</dbReference>
<reference evidence="8 9" key="1">
    <citation type="journal article" date="2018" name="Int. J. Syst. Evol. Microbiol.">
        <title>Zhouia spongiae sp. nov., isolated from a marine sponge.</title>
        <authorList>
            <person name="Zhuang L."/>
            <person name="Lin B."/>
            <person name="Qin F."/>
            <person name="Luo L."/>
        </authorList>
    </citation>
    <scope>NUCLEOTIDE SEQUENCE [LARGE SCALE GENOMIC DNA]</scope>
    <source>
        <strain evidence="8 9">HN-Y44</strain>
    </source>
</reference>
<dbReference type="InterPro" id="IPR010329">
    <property type="entry name" value="3hydroanth_dOase"/>
</dbReference>
<keyword evidence="9" id="KW-1185">Reference proteome</keyword>
<feature type="binding site" evidence="7">
    <location>
        <position position="165"/>
    </location>
    <ligand>
        <name>Fe cation</name>
        <dbReference type="ChEBI" id="CHEBI:24875"/>
        <label>2</label>
    </ligand>
</feature>
<evidence type="ECO:0000256" key="6">
    <source>
        <dbReference type="ARBA" id="ARBA00023004"/>
    </source>
</evidence>
<evidence type="ECO:0000256" key="3">
    <source>
        <dbReference type="ARBA" id="ARBA00022723"/>
    </source>
</evidence>
<feature type="binding site" evidence="7">
    <location>
        <position position="47"/>
    </location>
    <ligand>
        <name>O2</name>
        <dbReference type="ChEBI" id="CHEBI:15379"/>
    </ligand>
</feature>
<feature type="binding site" evidence="7">
    <location>
        <position position="57"/>
    </location>
    <ligand>
        <name>Fe cation</name>
        <dbReference type="ChEBI" id="CHEBI:24875"/>
        <label>1</label>
        <note>catalytic</note>
    </ligand>
</feature>
<name>A0ABY3YNR0_9FLAO</name>
<evidence type="ECO:0000256" key="4">
    <source>
        <dbReference type="ARBA" id="ARBA00022964"/>
    </source>
</evidence>
<dbReference type="SUPFAM" id="SSF51182">
    <property type="entry name" value="RmlC-like cupins"/>
    <property type="match status" value="1"/>
</dbReference>
<comment type="catalytic activity">
    <reaction evidence="7">
        <text>3-hydroxyanthranilate + O2 = (2Z,4Z)-2-amino-3-carboxymuconate 6-semialdehyde</text>
        <dbReference type="Rhea" id="RHEA:17953"/>
        <dbReference type="ChEBI" id="CHEBI:15379"/>
        <dbReference type="ChEBI" id="CHEBI:36559"/>
        <dbReference type="ChEBI" id="CHEBI:77612"/>
        <dbReference type="EC" id="1.13.11.6"/>
    </reaction>
</comment>
<dbReference type="PANTHER" id="PTHR15497">
    <property type="entry name" value="3-HYDROXYANTHRANILATE 3,4-DIOXYGENASE"/>
    <property type="match status" value="1"/>
</dbReference>
<evidence type="ECO:0000256" key="5">
    <source>
        <dbReference type="ARBA" id="ARBA00023002"/>
    </source>
</evidence>
<comment type="similarity">
    <text evidence="7">Belongs to the 3-HAO family.</text>
</comment>
<gene>
    <name evidence="7" type="primary">nbaC</name>
    <name evidence="8" type="ORF">MQE36_03875</name>
</gene>
<keyword evidence="3 7" id="KW-0479">Metal-binding</keyword>
<proteinExistence type="inferred from homology"/>
<keyword evidence="4 7" id="KW-0223">Dioxygenase</keyword>
<feature type="binding site" evidence="7">
    <location>
        <position position="162"/>
    </location>
    <ligand>
        <name>Fe cation</name>
        <dbReference type="ChEBI" id="CHEBI:24875"/>
        <label>2</label>
    </ligand>
</feature>
<dbReference type="EC" id="1.13.11.6" evidence="7"/>
<dbReference type="Proteomes" id="UP000829476">
    <property type="component" value="Chromosome"/>
</dbReference>
<feature type="binding site" evidence="7">
    <location>
        <position position="109"/>
    </location>
    <ligand>
        <name>substrate</name>
    </ligand>
</feature>
<keyword evidence="5 7" id="KW-0560">Oxidoreductase</keyword>
<sequence>MSVKRPFNLLQWVKENKDLLKPPVSNKNLYKESDDYIVMVVAGPNARKDYHYNETEELFYQLEGEIEILIQEDGQKKVMKLEPGDMYLHPAGTPHSPVRKEGSVGLVIERKRAGKGFTDGLLWYCDHCNEKLHDVYFELHDIEKDFLPYFKTFYSSEELRTCNHCGTIMPVDKRFTTDND</sequence>
<dbReference type="RefSeq" id="WP_242937860.1">
    <property type="nucleotide sequence ID" value="NZ_CP094326.1"/>
</dbReference>
<evidence type="ECO:0000313" key="9">
    <source>
        <dbReference type="Proteomes" id="UP000829476"/>
    </source>
</evidence>
<dbReference type="CDD" id="cd06123">
    <property type="entry name" value="cupin_HAO"/>
    <property type="match status" value="1"/>
</dbReference>